<comment type="subunit">
    <text evidence="3">Homotrimer.</text>
</comment>
<dbReference type="NCBIfam" id="TIGR01182">
    <property type="entry name" value="eda"/>
    <property type="match status" value="1"/>
</dbReference>
<dbReference type="RefSeq" id="WP_143873654.1">
    <property type="nucleotide sequence ID" value="NZ_CP041661.1"/>
</dbReference>
<dbReference type="PANTHER" id="PTHR30246:SF1">
    <property type="entry name" value="2-DEHYDRO-3-DEOXY-6-PHOSPHOGALACTONATE ALDOLASE-RELATED"/>
    <property type="match status" value="1"/>
</dbReference>
<comment type="pathway">
    <text evidence="1">Carbohydrate acid metabolism.</text>
</comment>
<comment type="caution">
    <text evidence="6">The sequence shown here is derived from an EMBL/GenBank/DDBJ whole genome shotgun (WGS) entry which is preliminary data.</text>
</comment>
<reference evidence="6 7" key="1">
    <citation type="submission" date="2024-06" db="EMBL/GenBank/DDBJ databases">
        <authorList>
            <person name="Chen R.Y."/>
        </authorList>
    </citation>
    <scope>NUCLEOTIDE SEQUENCE [LARGE SCALE GENOMIC DNA]</scope>
    <source>
        <strain evidence="6 7">D2</strain>
    </source>
</reference>
<dbReference type="InterPro" id="IPR000887">
    <property type="entry name" value="Aldlse_KDPG_KHG"/>
</dbReference>
<dbReference type="Gene3D" id="3.20.20.70">
    <property type="entry name" value="Aldolase class I"/>
    <property type="match status" value="1"/>
</dbReference>
<dbReference type="Pfam" id="PF01081">
    <property type="entry name" value="Aldolase"/>
    <property type="match status" value="1"/>
</dbReference>
<dbReference type="EMBL" id="JBELOE010000110">
    <property type="protein sequence ID" value="MER2491345.1"/>
    <property type="molecule type" value="Genomic_DNA"/>
</dbReference>
<keyword evidence="5" id="KW-0119">Carbohydrate metabolism</keyword>
<evidence type="ECO:0000256" key="2">
    <source>
        <dbReference type="ARBA" id="ARBA00006906"/>
    </source>
</evidence>
<accession>A0ABV1RF11</accession>
<dbReference type="PANTHER" id="PTHR30246">
    <property type="entry name" value="2-KETO-3-DEOXY-6-PHOSPHOGLUCONATE ALDOLASE"/>
    <property type="match status" value="1"/>
</dbReference>
<keyword evidence="7" id="KW-1185">Reference proteome</keyword>
<keyword evidence="4 6" id="KW-0456">Lyase</keyword>
<dbReference type="SUPFAM" id="SSF51569">
    <property type="entry name" value="Aldolase"/>
    <property type="match status" value="1"/>
</dbReference>
<dbReference type="EC" id="4.1.3.16" evidence="6"/>
<protein>
    <submittedName>
        <fullName evidence="6">Bifunctional 4-hydroxy-2-oxoglutarate aldolase/2-dehydro-3-deoxy-phosphogluconate aldolase</fullName>
        <ecNumber evidence="6">4.1.2.14</ecNumber>
        <ecNumber evidence="6">4.1.3.16</ecNumber>
    </submittedName>
</protein>
<gene>
    <name evidence="6" type="primary">eda</name>
    <name evidence="6" type="ORF">ABS311_05555</name>
</gene>
<organism evidence="6 7">
    <name type="scientific">Catenovulum sediminis</name>
    <dbReference type="NCBI Taxonomy" id="1740262"/>
    <lineage>
        <taxon>Bacteria</taxon>
        <taxon>Pseudomonadati</taxon>
        <taxon>Pseudomonadota</taxon>
        <taxon>Gammaproteobacteria</taxon>
        <taxon>Alteromonadales</taxon>
        <taxon>Alteromonadaceae</taxon>
        <taxon>Catenovulum</taxon>
    </lineage>
</organism>
<dbReference type="InterPro" id="IPR031338">
    <property type="entry name" value="KDPG/KHG_AS_2"/>
</dbReference>
<dbReference type="NCBIfam" id="NF004325">
    <property type="entry name" value="PRK05718.1"/>
    <property type="match status" value="1"/>
</dbReference>
<evidence type="ECO:0000256" key="5">
    <source>
        <dbReference type="ARBA" id="ARBA00023277"/>
    </source>
</evidence>
<dbReference type="GO" id="GO:0008675">
    <property type="term" value="F:2-dehydro-3-deoxy-phosphogluconate aldolase activity"/>
    <property type="evidence" value="ECO:0007669"/>
    <property type="project" value="UniProtKB-EC"/>
</dbReference>
<proteinExistence type="inferred from homology"/>
<evidence type="ECO:0000313" key="6">
    <source>
        <dbReference type="EMBL" id="MER2491345.1"/>
    </source>
</evidence>
<name>A0ABV1RF11_9ALTE</name>
<dbReference type="Proteomes" id="UP001467690">
    <property type="component" value="Unassembled WGS sequence"/>
</dbReference>
<evidence type="ECO:0000313" key="7">
    <source>
        <dbReference type="Proteomes" id="UP001467690"/>
    </source>
</evidence>
<dbReference type="EC" id="4.1.2.14" evidence="6"/>
<evidence type="ECO:0000256" key="3">
    <source>
        <dbReference type="ARBA" id="ARBA00011233"/>
    </source>
</evidence>
<dbReference type="InterPro" id="IPR013785">
    <property type="entry name" value="Aldolase_TIM"/>
</dbReference>
<sequence length="207" mass="21593">MPRFSDLMGKQKVLPIIQTDSEEQGVQIAKAMVAGGVRVVEVVLRTPASLAALSAIKQQVPELIVGAGTILDAETLDKALAAGADFIITPAITPKLLVALESCPVPVIPGVSNTADIALAYEAGYREMKLFPAVLCGGLAFLKAVSSVFQDVKFCPTGGVKADNLQDFLALDNVAAVGGTWLADKNWVSNGSWEQITQACLAANQAA</sequence>
<evidence type="ECO:0000256" key="4">
    <source>
        <dbReference type="ARBA" id="ARBA00023239"/>
    </source>
</evidence>
<dbReference type="GO" id="GO:0008700">
    <property type="term" value="F:(R,S)-4-hydroxy-2-oxoglutarate aldolase activity"/>
    <property type="evidence" value="ECO:0007669"/>
    <property type="project" value="UniProtKB-EC"/>
</dbReference>
<dbReference type="CDD" id="cd00452">
    <property type="entry name" value="KDPG_aldolase"/>
    <property type="match status" value="1"/>
</dbReference>
<comment type="similarity">
    <text evidence="2">Belongs to the KHG/KDPG aldolase family.</text>
</comment>
<dbReference type="PROSITE" id="PS00160">
    <property type="entry name" value="ALDOLASE_KDPG_KHG_2"/>
    <property type="match status" value="1"/>
</dbReference>
<evidence type="ECO:0000256" key="1">
    <source>
        <dbReference type="ARBA" id="ARBA00004761"/>
    </source>
</evidence>